<dbReference type="RefSeq" id="WP_004068602.1">
    <property type="nucleotide sequence ID" value="NZ_VIRB01000012.1"/>
</dbReference>
<evidence type="ECO:0000313" key="2">
    <source>
        <dbReference type="Proteomes" id="UP000474104"/>
    </source>
</evidence>
<name>A0A9X5C739_9FIRM</name>
<accession>A0A9X5C739</accession>
<comment type="caution">
    <text evidence="1">The sequence shown here is derived from an EMBL/GenBank/DDBJ whole genome shotgun (WGS) entry which is preliminary data.</text>
</comment>
<dbReference type="AlphaFoldDB" id="A0A9X5C739"/>
<protein>
    <submittedName>
        <fullName evidence="1">Uncharacterized protein</fullName>
    </submittedName>
</protein>
<dbReference type="Proteomes" id="UP000474104">
    <property type="component" value="Unassembled WGS sequence"/>
</dbReference>
<dbReference type="EMBL" id="VIRB01000012">
    <property type="protein sequence ID" value="NDO67362.1"/>
    <property type="molecule type" value="Genomic_DNA"/>
</dbReference>
<proteinExistence type="predicted"/>
<organism evidence="1 2">
    <name type="scientific">Schaedlerella arabinosiphila</name>
    <dbReference type="NCBI Taxonomy" id="2044587"/>
    <lineage>
        <taxon>Bacteria</taxon>
        <taxon>Bacillati</taxon>
        <taxon>Bacillota</taxon>
        <taxon>Clostridia</taxon>
        <taxon>Lachnospirales</taxon>
        <taxon>Lachnospiraceae</taxon>
        <taxon>Schaedlerella</taxon>
    </lineage>
</organism>
<gene>
    <name evidence="1" type="ORF">FMM80_00880</name>
</gene>
<dbReference type="OrthoDB" id="2066552at2"/>
<evidence type="ECO:0000313" key="1">
    <source>
        <dbReference type="EMBL" id="NDO67362.1"/>
    </source>
</evidence>
<reference evidence="1 2" key="1">
    <citation type="submission" date="2019-07" db="EMBL/GenBank/DDBJ databases">
        <title>Draft genome sequences of 15 bacterial species constituting the stable defined intestinal microbiota of the GM15 gnotobiotic mouse model.</title>
        <authorList>
            <person name="Elie C."/>
            <person name="Mathieu A."/>
            <person name="Saliou A."/>
            <person name="Darnaud M."/>
            <person name="Leulier F."/>
            <person name="Tamellini A."/>
        </authorList>
    </citation>
    <scope>NUCLEOTIDE SEQUENCE [LARGE SCALE GENOMIC DNA]</scope>
    <source>
        <strain evidence="2">ASF 502</strain>
    </source>
</reference>
<sequence>MEDNKEYMEETIKEILPQKPKKNNIFKTKKCKVLKLNNNTQNLDIDFDGYGIRIHNAKNISGDTVELKYKGTIGKPNFIYKL</sequence>